<dbReference type="GO" id="GO:0016301">
    <property type="term" value="F:kinase activity"/>
    <property type="evidence" value="ECO:0007669"/>
    <property type="project" value="UniProtKB-KW"/>
</dbReference>
<proteinExistence type="predicted"/>
<feature type="domain" description="NadR/Ttd14 AAA" evidence="1">
    <location>
        <begin position="4"/>
        <end position="160"/>
    </location>
</feature>
<dbReference type="RefSeq" id="WP_145143566.1">
    <property type="nucleotide sequence ID" value="NZ_VLKY01000010.1"/>
</dbReference>
<dbReference type="PANTHER" id="PTHR37512:SF1">
    <property type="entry name" value="NADR_TTD14 AAA DOMAIN-CONTAINING PROTEIN"/>
    <property type="match status" value="1"/>
</dbReference>
<protein>
    <submittedName>
        <fullName evidence="2">Nicotinamide riboside kinase</fullName>
    </submittedName>
</protein>
<dbReference type="Proteomes" id="UP000316905">
    <property type="component" value="Unassembled WGS sequence"/>
</dbReference>
<dbReference type="PANTHER" id="PTHR37512">
    <property type="entry name" value="TRIFUNCTIONAL NAD BIOSYNTHESIS/REGULATOR PROTEIN NADR"/>
    <property type="match status" value="1"/>
</dbReference>
<dbReference type="SUPFAM" id="SSF52540">
    <property type="entry name" value="P-loop containing nucleoside triphosphate hydrolases"/>
    <property type="match status" value="1"/>
</dbReference>
<dbReference type="InterPro" id="IPR038727">
    <property type="entry name" value="NadR/Ttd14_AAA_dom"/>
</dbReference>
<gene>
    <name evidence="2" type="ORF">IQ22_03161</name>
</gene>
<dbReference type="Gene3D" id="3.40.50.300">
    <property type="entry name" value="P-loop containing nucleotide triphosphate hydrolases"/>
    <property type="match status" value="1"/>
</dbReference>
<accession>A0A562Q7P6</accession>
<name>A0A562Q7P6_9PSED</name>
<evidence type="ECO:0000313" key="2">
    <source>
        <dbReference type="EMBL" id="TWI52785.1"/>
    </source>
</evidence>
<dbReference type="EMBL" id="VLKY01000010">
    <property type="protein sequence ID" value="TWI52785.1"/>
    <property type="molecule type" value="Genomic_DNA"/>
</dbReference>
<comment type="caution">
    <text evidence="2">The sequence shown here is derived from an EMBL/GenBank/DDBJ whole genome shotgun (WGS) entry which is preliminary data.</text>
</comment>
<keyword evidence="2" id="KW-0808">Transferase</keyword>
<organism evidence="2 3">
    <name type="scientific">Pseudomonas duriflava</name>
    <dbReference type="NCBI Taxonomy" id="459528"/>
    <lineage>
        <taxon>Bacteria</taxon>
        <taxon>Pseudomonadati</taxon>
        <taxon>Pseudomonadota</taxon>
        <taxon>Gammaproteobacteria</taxon>
        <taxon>Pseudomonadales</taxon>
        <taxon>Pseudomonadaceae</taxon>
        <taxon>Pseudomonas</taxon>
    </lineage>
</organism>
<dbReference type="Pfam" id="PF13521">
    <property type="entry name" value="AAA_28"/>
    <property type="match status" value="1"/>
</dbReference>
<dbReference type="InterPro" id="IPR027417">
    <property type="entry name" value="P-loop_NTPase"/>
</dbReference>
<sequence length="182" mass="20965">MKVIVLTGPESTGKTWLAQTLGRRLGGLVVSEYVREYVAAIGRDTTYSDVEPIARCQLEREDHARALLPELLVLDTHLLSNRIWSQILFQHSPDWLEEALLSRQYDLHLLLDPREVPWAADGQRCQPGLRDRLNFYQACQEWLERHDQPFVSIGGSWVNRERLVLQHANALLEDRDASTLIQ</sequence>
<reference evidence="2 3" key="1">
    <citation type="journal article" date="2015" name="Stand. Genomic Sci.">
        <title>Genomic Encyclopedia of Bacterial and Archaeal Type Strains, Phase III: the genomes of soil and plant-associated and newly described type strains.</title>
        <authorList>
            <person name="Whitman W.B."/>
            <person name="Woyke T."/>
            <person name="Klenk H.P."/>
            <person name="Zhou Y."/>
            <person name="Lilburn T.G."/>
            <person name="Beck B.J."/>
            <person name="De Vos P."/>
            <person name="Vandamme P."/>
            <person name="Eisen J.A."/>
            <person name="Garrity G."/>
            <person name="Hugenholtz P."/>
            <person name="Kyrpides N.C."/>
        </authorList>
    </citation>
    <scope>NUCLEOTIDE SEQUENCE [LARGE SCALE GENOMIC DNA]</scope>
    <source>
        <strain evidence="2 3">CGMCC 1.6858</strain>
    </source>
</reference>
<evidence type="ECO:0000259" key="1">
    <source>
        <dbReference type="Pfam" id="PF13521"/>
    </source>
</evidence>
<dbReference type="AlphaFoldDB" id="A0A562Q7P6"/>
<dbReference type="OrthoDB" id="7057953at2"/>
<evidence type="ECO:0000313" key="3">
    <source>
        <dbReference type="Proteomes" id="UP000316905"/>
    </source>
</evidence>
<keyword evidence="2" id="KW-0418">Kinase</keyword>
<keyword evidence="3" id="KW-1185">Reference proteome</keyword>
<dbReference type="InterPro" id="IPR052735">
    <property type="entry name" value="NAD_biosynth-regulator"/>
</dbReference>